<accession>A0ABS9TQB5</accession>
<proteinExistence type="predicted"/>
<reference evidence="1 2" key="1">
    <citation type="submission" date="2022-03" db="EMBL/GenBank/DDBJ databases">
        <title>Pseudonocardia alaer sp. nov., a novel actinomycete isolated from reed forest soil.</title>
        <authorList>
            <person name="Wang L."/>
        </authorList>
    </citation>
    <scope>NUCLEOTIDE SEQUENCE [LARGE SCALE GENOMIC DNA]</scope>
    <source>
        <strain evidence="1 2">Y-16303</strain>
    </source>
</reference>
<name>A0ABS9TQB5_9PSEU</name>
<evidence type="ECO:0000313" key="2">
    <source>
        <dbReference type="Proteomes" id="UP001299970"/>
    </source>
</evidence>
<gene>
    <name evidence="1" type="ORF">MMF94_33055</name>
</gene>
<sequence>MPIPNAADAPLLLTDADVLRRVTDLVGTAAVVRQLWVMFVDGDCRQTPVVMPISDLPEHPESGPLDSLAVVLAGLREELTTDLGPGSVILTLERRGPDAVLPADREWRRALTLTCERAEMGLRGLFLSTDAGVRRIA</sequence>
<keyword evidence="2" id="KW-1185">Reference proteome</keyword>
<dbReference type="EMBL" id="JAKXMK010000034">
    <property type="protein sequence ID" value="MCH6170558.1"/>
    <property type="molecule type" value="Genomic_DNA"/>
</dbReference>
<organism evidence="1 2">
    <name type="scientific">Pseudonocardia alaniniphila</name>
    <dbReference type="NCBI Taxonomy" id="75291"/>
    <lineage>
        <taxon>Bacteria</taxon>
        <taxon>Bacillati</taxon>
        <taxon>Actinomycetota</taxon>
        <taxon>Actinomycetes</taxon>
        <taxon>Pseudonocardiales</taxon>
        <taxon>Pseudonocardiaceae</taxon>
        <taxon>Pseudonocardia</taxon>
    </lineage>
</organism>
<protein>
    <submittedName>
        <fullName evidence="1">Uncharacterized protein</fullName>
    </submittedName>
</protein>
<comment type="caution">
    <text evidence="1">The sequence shown here is derived from an EMBL/GenBank/DDBJ whole genome shotgun (WGS) entry which is preliminary data.</text>
</comment>
<evidence type="ECO:0000313" key="1">
    <source>
        <dbReference type="EMBL" id="MCH6170558.1"/>
    </source>
</evidence>
<dbReference type="Proteomes" id="UP001299970">
    <property type="component" value="Unassembled WGS sequence"/>
</dbReference>
<dbReference type="RefSeq" id="WP_241041369.1">
    <property type="nucleotide sequence ID" value="NZ_BAAAJF010000050.1"/>
</dbReference>